<gene>
    <name evidence="2" type="ORF">LSH36_684g01035</name>
</gene>
<accession>A0AAD9J317</accession>
<feature type="transmembrane region" description="Helical" evidence="1">
    <location>
        <begin position="47"/>
        <end position="66"/>
    </location>
</feature>
<comment type="caution">
    <text evidence="2">The sequence shown here is derived from an EMBL/GenBank/DDBJ whole genome shotgun (WGS) entry which is preliminary data.</text>
</comment>
<sequence>MTGVNNEGFTSYEDYANYWVSIRSVGFHETENRKITKMRNVVLKHKWQIIIVISLIITLIGVTIGISRLVQLRSGSSIGETDDSTSTITPNTKEVVCVLKKLLYGEEKNDLTTSERTALDIDPFMAVNQTTNSPSILFSPLTGALSLRDGNLYILSIEVDQTFFEAPQPSDAHFYYREVASRNEMDVISCLVDDDSLSAAYVFTWVNYKILRRDERLDTFQCILAFSGTTASYLIRTYGDTLKGSFKIYDYATDKYYDKSVTADDLKGKRIINNITYTVPVVTEYPRMPDRDDCNC</sequence>
<keyword evidence="3" id="KW-1185">Reference proteome</keyword>
<keyword evidence="1" id="KW-0812">Transmembrane</keyword>
<protein>
    <submittedName>
        <fullName evidence="2">Uncharacterized protein</fullName>
    </submittedName>
</protein>
<evidence type="ECO:0000313" key="3">
    <source>
        <dbReference type="Proteomes" id="UP001208570"/>
    </source>
</evidence>
<evidence type="ECO:0000313" key="2">
    <source>
        <dbReference type="EMBL" id="KAK2145413.1"/>
    </source>
</evidence>
<keyword evidence="1" id="KW-1133">Transmembrane helix</keyword>
<organism evidence="2 3">
    <name type="scientific">Paralvinella palmiformis</name>
    <dbReference type="NCBI Taxonomy" id="53620"/>
    <lineage>
        <taxon>Eukaryota</taxon>
        <taxon>Metazoa</taxon>
        <taxon>Spiralia</taxon>
        <taxon>Lophotrochozoa</taxon>
        <taxon>Annelida</taxon>
        <taxon>Polychaeta</taxon>
        <taxon>Sedentaria</taxon>
        <taxon>Canalipalpata</taxon>
        <taxon>Terebellida</taxon>
        <taxon>Terebelliformia</taxon>
        <taxon>Alvinellidae</taxon>
        <taxon>Paralvinella</taxon>
    </lineage>
</organism>
<keyword evidence="1" id="KW-0472">Membrane</keyword>
<reference evidence="2" key="1">
    <citation type="journal article" date="2023" name="Mol. Biol. Evol.">
        <title>Third-Generation Sequencing Reveals the Adaptive Role of the Epigenome in Three Deep-Sea Polychaetes.</title>
        <authorList>
            <person name="Perez M."/>
            <person name="Aroh O."/>
            <person name="Sun Y."/>
            <person name="Lan Y."/>
            <person name="Juniper S.K."/>
            <person name="Young C.R."/>
            <person name="Angers B."/>
            <person name="Qian P.Y."/>
        </authorList>
    </citation>
    <scope>NUCLEOTIDE SEQUENCE</scope>
    <source>
        <strain evidence="2">P08H-3</strain>
    </source>
</reference>
<evidence type="ECO:0000256" key="1">
    <source>
        <dbReference type="SAM" id="Phobius"/>
    </source>
</evidence>
<dbReference type="EMBL" id="JAODUP010000683">
    <property type="protein sequence ID" value="KAK2145413.1"/>
    <property type="molecule type" value="Genomic_DNA"/>
</dbReference>
<name>A0AAD9J317_9ANNE</name>
<proteinExistence type="predicted"/>
<dbReference type="Proteomes" id="UP001208570">
    <property type="component" value="Unassembled WGS sequence"/>
</dbReference>
<dbReference type="AlphaFoldDB" id="A0AAD9J317"/>